<dbReference type="InterPro" id="IPR012677">
    <property type="entry name" value="Nucleotide-bd_a/b_plait_sf"/>
</dbReference>
<evidence type="ECO:0000256" key="2">
    <source>
        <dbReference type="ARBA" id="ARBA00022980"/>
    </source>
</evidence>
<accession>F7WZP4</accession>
<dbReference type="STRING" id="261317.BCTU_350"/>
<dbReference type="Proteomes" id="UP000006811">
    <property type="component" value="Chromosome"/>
</dbReference>
<dbReference type="InterPro" id="IPR013025">
    <property type="entry name" value="Ribosomal_uL23-like"/>
</dbReference>
<evidence type="ECO:0000313" key="5">
    <source>
        <dbReference type="EMBL" id="AEH39915.1"/>
    </source>
</evidence>
<keyword evidence="6" id="KW-1185">Reference proteome</keyword>
<dbReference type="NCBIfam" id="NF004359">
    <property type="entry name" value="PRK05738.1-3"/>
    <property type="match status" value="1"/>
</dbReference>
<evidence type="ECO:0000313" key="6">
    <source>
        <dbReference type="Proteomes" id="UP000006811"/>
    </source>
</evidence>
<name>F7WZP4_9GAMM</name>
<dbReference type="HOGENOM" id="CLU_037562_3_1_6"/>
<comment type="similarity">
    <text evidence="1 4">Belongs to the universal ribosomal protein uL23 family.</text>
</comment>
<dbReference type="GO" id="GO:0005840">
    <property type="term" value="C:ribosome"/>
    <property type="evidence" value="ECO:0007669"/>
    <property type="project" value="UniProtKB-KW"/>
</dbReference>
<organism evidence="5 6">
    <name type="scientific">Buchnera aphidicola</name>
    <name type="common">Cinara tujafilina</name>
    <dbReference type="NCBI Taxonomy" id="261317"/>
    <lineage>
        <taxon>Bacteria</taxon>
        <taxon>Pseudomonadati</taxon>
        <taxon>Pseudomonadota</taxon>
        <taxon>Gammaproteobacteria</taxon>
        <taxon>Enterobacterales</taxon>
        <taxon>Erwiniaceae</taxon>
        <taxon>Buchnera</taxon>
    </lineage>
</organism>
<dbReference type="GO" id="GO:0019843">
    <property type="term" value="F:rRNA binding"/>
    <property type="evidence" value="ECO:0007669"/>
    <property type="project" value="UniProtKB-UniRule"/>
</dbReference>
<dbReference type="SUPFAM" id="SSF54189">
    <property type="entry name" value="Ribosomal proteins S24e, L23 and L15e"/>
    <property type="match status" value="1"/>
</dbReference>
<dbReference type="OrthoDB" id="9793353at2"/>
<dbReference type="Gene3D" id="3.30.70.330">
    <property type="match status" value="1"/>
</dbReference>
<dbReference type="AlphaFoldDB" id="F7WZP4"/>
<dbReference type="HAMAP" id="MF_01369_B">
    <property type="entry name" value="Ribosomal_uL23_B"/>
    <property type="match status" value="1"/>
</dbReference>
<comment type="subunit">
    <text evidence="4">Part of the 50S ribosomal subunit. Contacts protein L29, and trigger factor when it is bound to the ribosome.</text>
</comment>
<dbReference type="Pfam" id="PF00276">
    <property type="entry name" value="Ribosomal_L23"/>
    <property type="match status" value="1"/>
</dbReference>
<comment type="function">
    <text evidence="4">One of the early assembly proteins it binds 23S rRNA. One of the proteins that surrounds the polypeptide exit tunnel on the outside of the ribosome. Forms the main docking site for trigger factor binding to the ribosome.</text>
</comment>
<reference evidence="5 6" key="1">
    <citation type="journal article" date="2011" name="Appl. Environ. Microbiol.">
        <title>The genome of Buchnera aphidicola from the aphid Cinara tujafilina provides new clues about the evolutionary history of metabolic losses in bacterial endosymbionts.</title>
        <authorList>
            <person name="Lamelas A."/>
            <person name="Gosalbes M.J."/>
            <person name="Moya A."/>
            <person name="Latorre A."/>
        </authorList>
    </citation>
    <scope>NUCLEOTIDE SEQUENCE [LARGE SCALE GENOMIC DNA]</scope>
    <source>
        <strain evidence="6">Cinara tujafilina</strain>
    </source>
</reference>
<sequence length="100" mass="11623">MISEERLLNLLLSPHISEKTSINMQKNNTVILKVLKDATKFEIKIAIEKLFQVYVKKVNILVIKGKKRKKNKIVKSNNWKKAYIILKSGQNLNFLNNKNS</sequence>
<protein>
    <recommendedName>
        <fullName evidence="4">Large ribosomal subunit protein uL23</fullName>
    </recommendedName>
</protein>
<keyword evidence="4" id="KW-0699">rRNA-binding</keyword>
<gene>
    <name evidence="4 5" type="primary">rplW</name>
    <name evidence="5" type="ORF">BCTU_350</name>
</gene>
<dbReference type="GO" id="GO:1990904">
    <property type="term" value="C:ribonucleoprotein complex"/>
    <property type="evidence" value="ECO:0007669"/>
    <property type="project" value="UniProtKB-KW"/>
</dbReference>
<dbReference type="GO" id="GO:0003735">
    <property type="term" value="F:structural constituent of ribosome"/>
    <property type="evidence" value="ECO:0007669"/>
    <property type="project" value="InterPro"/>
</dbReference>
<evidence type="ECO:0000256" key="3">
    <source>
        <dbReference type="ARBA" id="ARBA00023274"/>
    </source>
</evidence>
<dbReference type="InterPro" id="IPR012678">
    <property type="entry name" value="Ribosomal_uL23/eL15/eS24_sf"/>
</dbReference>
<evidence type="ECO:0000256" key="1">
    <source>
        <dbReference type="ARBA" id="ARBA00006700"/>
    </source>
</evidence>
<keyword evidence="4" id="KW-0694">RNA-binding</keyword>
<dbReference type="EMBL" id="CP001817">
    <property type="protein sequence ID" value="AEH39915.1"/>
    <property type="molecule type" value="Genomic_DNA"/>
</dbReference>
<keyword evidence="3 4" id="KW-0687">Ribonucleoprotein</keyword>
<proteinExistence type="inferred from homology"/>
<dbReference type="GO" id="GO:0006412">
    <property type="term" value="P:translation"/>
    <property type="evidence" value="ECO:0007669"/>
    <property type="project" value="UniProtKB-UniRule"/>
</dbReference>
<evidence type="ECO:0000256" key="4">
    <source>
        <dbReference type="HAMAP-Rule" id="MF_01369"/>
    </source>
</evidence>
<dbReference type="eggNOG" id="COG0089">
    <property type="taxonomic scope" value="Bacteria"/>
</dbReference>
<dbReference type="KEGG" id="baj:BCTU_350"/>
<keyword evidence="2 4" id="KW-0689">Ribosomal protein</keyword>